<organism evidence="4 5">
    <name type="scientific">Triparma strigata</name>
    <dbReference type="NCBI Taxonomy" id="1606541"/>
    <lineage>
        <taxon>Eukaryota</taxon>
        <taxon>Sar</taxon>
        <taxon>Stramenopiles</taxon>
        <taxon>Ochrophyta</taxon>
        <taxon>Bolidophyceae</taxon>
        <taxon>Parmales</taxon>
        <taxon>Triparmaceae</taxon>
        <taxon>Triparma</taxon>
    </lineage>
</organism>
<evidence type="ECO:0000259" key="3">
    <source>
        <dbReference type="PROSITE" id="PS51319"/>
    </source>
</evidence>
<dbReference type="OrthoDB" id="10318748at2759"/>
<comment type="subcellular location">
    <subcellularLocation>
        <location evidence="1">Nucleus</location>
    </subcellularLocation>
</comment>
<dbReference type="PROSITE" id="PS51319">
    <property type="entry name" value="TFIIS_N"/>
    <property type="match status" value="1"/>
</dbReference>
<evidence type="ECO:0000313" key="5">
    <source>
        <dbReference type="Proteomes" id="UP001165085"/>
    </source>
</evidence>
<evidence type="ECO:0000256" key="1">
    <source>
        <dbReference type="PROSITE-ProRule" id="PRU00649"/>
    </source>
</evidence>
<name>A0A9W7EKW5_9STRA</name>
<dbReference type="GO" id="GO:0005634">
    <property type="term" value="C:nucleus"/>
    <property type="evidence" value="ECO:0007669"/>
    <property type="project" value="UniProtKB-SubCell"/>
</dbReference>
<comment type="caution">
    <text evidence="4">The sequence shown here is derived from an EMBL/GenBank/DDBJ whole genome shotgun (WGS) entry which is preliminary data.</text>
</comment>
<dbReference type="Gene3D" id="1.20.930.10">
    <property type="entry name" value="Conserved domain common to transcription factors TFIIS, elongin A, CRSP70"/>
    <property type="match status" value="1"/>
</dbReference>
<sequence length="424" mass="46976">METLVSLSLKVIATHLGLFDVSSFSYFDSDTFDMLIDKVIVAHAKRKREEAESRMLTKQVLTVEYLVELEAQCPEVAQTHKAKLDQLWWRLLVNQDFHRGKFDRPDMFDVPFGEFAKDVRRKGEELLELCRLPQPKGGIEGPGGEGEDPRRKIVNILGGFQRLPVSVKLLEETRVGKVVQKLVKKYAKGFYVSERAVALATSMLGLWKGLAAKESEEEAKMEEEERSETKSSVHNSARDAILYGRATNWKNMYVVLNNRKRVIKGHSVKMRKLRDEMKGNRASVAKVETLGMGKKRKAMETMLLGRAEREKLAKRGAGGGWGGAPMSAGKLTFNKLRRETKVASDMRNGVGLARGGGGGEGGGFQLVGQHPVTKERHFRSSYPTGGGGGGGGGGGKVGQVLKFPKYKNPNGVYTALNQKRLLKK</sequence>
<dbReference type="SUPFAM" id="SSF47676">
    <property type="entry name" value="Conserved domain common to transcription factors TFIIS, elongin A, CRSP70"/>
    <property type="match status" value="1"/>
</dbReference>
<feature type="compositionally biased region" description="Gly residues" evidence="2">
    <location>
        <begin position="384"/>
        <end position="397"/>
    </location>
</feature>
<dbReference type="EMBL" id="BRXY01000295">
    <property type="protein sequence ID" value="GMH84604.1"/>
    <property type="molecule type" value="Genomic_DNA"/>
</dbReference>
<reference evidence="5" key="1">
    <citation type="journal article" date="2023" name="Commun. Biol.">
        <title>Genome analysis of Parmales, the sister group of diatoms, reveals the evolutionary specialization of diatoms from phago-mixotrophs to photoautotrophs.</title>
        <authorList>
            <person name="Ban H."/>
            <person name="Sato S."/>
            <person name="Yoshikawa S."/>
            <person name="Yamada K."/>
            <person name="Nakamura Y."/>
            <person name="Ichinomiya M."/>
            <person name="Sato N."/>
            <person name="Blanc-Mathieu R."/>
            <person name="Endo H."/>
            <person name="Kuwata A."/>
            <person name="Ogata H."/>
        </authorList>
    </citation>
    <scope>NUCLEOTIDE SEQUENCE [LARGE SCALE GENOMIC DNA]</scope>
    <source>
        <strain evidence="5">NIES 3701</strain>
    </source>
</reference>
<keyword evidence="5" id="KW-1185">Reference proteome</keyword>
<dbReference type="Pfam" id="PF08711">
    <property type="entry name" value="Med26"/>
    <property type="match status" value="1"/>
</dbReference>
<evidence type="ECO:0000313" key="4">
    <source>
        <dbReference type="EMBL" id="GMH84604.1"/>
    </source>
</evidence>
<accession>A0A9W7EKW5</accession>
<protein>
    <recommendedName>
        <fullName evidence="3">TFIIS N-terminal domain-containing protein</fullName>
    </recommendedName>
</protein>
<gene>
    <name evidence="4" type="ORF">TrST_g803</name>
</gene>
<dbReference type="InterPro" id="IPR017923">
    <property type="entry name" value="TFIIS_N"/>
</dbReference>
<dbReference type="Proteomes" id="UP001165085">
    <property type="component" value="Unassembled WGS sequence"/>
</dbReference>
<feature type="domain" description="TFIIS N-terminal" evidence="3">
    <location>
        <begin position="124"/>
        <end position="214"/>
    </location>
</feature>
<dbReference type="AlphaFoldDB" id="A0A9W7EKW5"/>
<evidence type="ECO:0000256" key="2">
    <source>
        <dbReference type="SAM" id="MobiDB-lite"/>
    </source>
</evidence>
<feature type="region of interest" description="Disordered" evidence="2">
    <location>
        <begin position="381"/>
        <end position="401"/>
    </location>
</feature>
<keyword evidence="1" id="KW-0539">Nucleus</keyword>
<proteinExistence type="predicted"/>
<dbReference type="InterPro" id="IPR035441">
    <property type="entry name" value="TFIIS/LEDGF_dom_sf"/>
</dbReference>